<protein>
    <submittedName>
        <fullName evidence="2">Chitin synthase 2</fullName>
        <ecNumber evidence="2">2.4.1.16</ecNumber>
    </submittedName>
</protein>
<feature type="compositionally biased region" description="Basic and acidic residues" evidence="1">
    <location>
        <begin position="56"/>
        <end position="66"/>
    </location>
</feature>
<organism evidence="2">
    <name type="scientific">Homarus americanus</name>
    <name type="common">American lobster</name>
    <dbReference type="NCBI Taxonomy" id="6706"/>
    <lineage>
        <taxon>Eukaryota</taxon>
        <taxon>Metazoa</taxon>
        <taxon>Ecdysozoa</taxon>
        <taxon>Arthropoda</taxon>
        <taxon>Crustacea</taxon>
        <taxon>Multicrustacea</taxon>
        <taxon>Malacostraca</taxon>
        <taxon>Eumalacostraca</taxon>
        <taxon>Eucarida</taxon>
        <taxon>Decapoda</taxon>
        <taxon>Pleocyemata</taxon>
        <taxon>Astacidea</taxon>
        <taxon>Nephropoidea</taxon>
        <taxon>Nephropidae</taxon>
        <taxon>Homarus</taxon>
    </lineage>
</organism>
<name>C6K8P6_HOMAM</name>
<dbReference type="AlphaFoldDB" id="C6K8P6"/>
<sequence length="86" mass="9852">RQKKQAIGTDLVAFKKRFFSISAEAAENGMDTETPVLGNMRRLSIRRETMKALAERRETVVQERRQSKMMTMGAKKRTSFATDVDI</sequence>
<reference evidence="2" key="1">
    <citation type="submission" date="2009-05" db="EMBL/GenBank/DDBJ databases">
        <title>Cloning and sequencing of the gene for chitin synthase 2 from the American lobster, Homarus americanus.</title>
        <authorList>
            <person name="Horst M.N."/>
            <person name="Golden R.J."/>
            <person name="Walker A.N."/>
            <person name="Mayorov V.I."/>
        </authorList>
    </citation>
    <scope>NUCLEOTIDE SEQUENCE</scope>
    <source>
        <strain evidence="2">RJG T7F 3'Race-CT1</strain>
        <tissue evidence="2">Hepatopancreas</tissue>
    </source>
</reference>
<proteinExistence type="evidence at transcript level"/>
<feature type="non-terminal residue" evidence="2">
    <location>
        <position position="86"/>
    </location>
</feature>
<dbReference type="EC" id="2.4.1.16" evidence="2"/>
<keyword evidence="2" id="KW-0808">Transferase</keyword>
<feature type="region of interest" description="Disordered" evidence="1">
    <location>
        <begin position="56"/>
        <end position="86"/>
    </location>
</feature>
<dbReference type="OrthoDB" id="370884at2759"/>
<evidence type="ECO:0000256" key="1">
    <source>
        <dbReference type="SAM" id="MobiDB-lite"/>
    </source>
</evidence>
<evidence type="ECO:0000313" key="2">
    <source>
        <dbReference type="EMBL" id="ACS45333.1"/>
    </source>
</evidence>
<dbReference type="EMBL" id="GQ169707">
    <property type="protein sequence ID" value="ACS45333.1"/>
    <property type="molecule type" value="mRNA"/>
</dbReference>
<accession>C6K8P6</accession>
<dbReference type="GO" id="GO:0004100">
    <property type="term" value="F:chitin synthase activity"/>
    <property type="evidence" value="ECO:0007669"/>
    <property type="project" value="UniProtKB-EC"/>
</dbReference>
<keyword evidence="2" id="KW-0328">Glycosyltransferase</keyword>
<feature type="non-terminal residue" evidence="2">
    <location>
        <position position="1"/>
    </location>
</feature>